<evidence type="ECO:0000256" key="6">
    <source>
        <dbReference type="SAM" id="SignalP"/>
    </source>
</evidence>
<evidence type="ECO:0000313" key="7">
    <source>
        <dbReference type="EMBL" id="MXU90816.1"/>
    </source>
</evidence>
<comment type="subcellular location">
    <subcellularLocation>
        <location evidence="1">Secreted</location>
    </subcellularLocation>
</comment>
<keyword evidence="2" id="KW-0964">Secreted</keyword>
<sequence>MQLVLFIVIVTFTPLSCEEESEPSPDMYGPLKYLPKDCQNNLIKQIQDKCEGHKFQPELRWVTECQFKCGSENDNGYLMINAGQIYHLKDGTPCGHSRVCITGKCVDTCEMNFVPIKA</sequence>
<dbReference type="Pfam" id="PF12115">
    <property type="entry name" value="Salp15"/>
    <property type="match status" value="1"/>
</dbReference>
<keyword evidence="3 6" id="KW-0732">Signal</keyword>
<evidence type="ECO:0000256" key="4">
    <source>
        <dbReference type="ARBA" id="ARBA00023180"/>
    </source>
</evidence>
<accession>A0A6B0UMC8</accession>
<dbReference type="GO" id="GO:0005576">
    <property type="term" value="C:extracellular region"/>
    <property type="evidence" value="ECO:0007669"/>
    <property type="project" value="UniProtKB-SubCell"/>
</dbReference>
<feature type="chain" id="PRO_5025385767" evidence="6">
    <location>
        <begin position="18"/>
        <end position="118"/>
    </location>
</feature>
<reference evidence="7" key="1">
    <citation type="submission" date="2019-12" db="EMBL/GenBank/DDBJ databases">
        <title>An insight into the sialome of adult female Ixodes ricinus ticks feeding for 6 days.</title>
        <authorList>
            <person name="Perner J."/>
            <person name="Ribeiro J.M.C."/>
        </authorList>
    </citation>
    <scope>NUCLEOTIDE SEQUENCE</scope>
    <source>
        <strain evidence="7">Semi-engorged</strain>
        <tissue evidence="7">Salivary glands</tissue>
    </source>
</reference>
<dbReference type="AlphaFoldDB" id="A0A6B0UMC8"/>
<protein>
    <submittedName>
        <fullName evidence="7">Putative conserved secreted protein</fullName>
    </submittedName>
</protein>
<name>A0A6B0UMC8_IXORI</name>
<dbReference type="EMBL" id="GIFC01008733">
    <property type="protein sequence ID" value="MXU90816.1"/>
    <property type="molecule type" value="Transcribed_RNA"/>
</dbReference>
<evidence type="ECO:0000256" key="1">
    <source>
        <dbReference type="ARBA" id="ARBA00004613"/>
    </source>
</evidence>
<evidence type="ECO:0000256" key="5">
    <source>
        <dbReference type="ARBA" id="ARBA00034321"/>
    </source>
</evidence>
<dbReference type="InterPro" id="IPR021971">
    <property type="entry name" value="Salp15"/>
</dbReference>
<comment type="similarity">
    <text evidence="5">Belongs to the salp15 family.</text>
</comment>
<evidence type="ECO:0000256" key="2">
    <source>
        <dbReference type="ARBA" id="ARBA00022525"/>
    </source>
</evidence>
<proteinExistence type="inferred from homology"/>
<feature type="signal peptide" evidence="6">
    <location>
        <begin position="1"/>
        <end position="17"/>
    </location>
</feature>
<evidence type="ECO:0000256" key="3">
    <source>
        <dbReference type="ARBA" id="ARBA00022729"/>
    </source>
</evidence>
<keyword evidence="4" id="KW-0325">Glycoprotein</keyword>
<organism evidence="7">
    <name type="scientific">Ixodes ricinus</name>
    <name type="common">Common tick</name>
    <name type="synonym">Acarus ricinus</name>
    <dbReference type="NCBI Taxonomy" id="34613"/>
    <lineage>
        <taxon>Eukaryota</taxon>
        <taxon>Metazoa</taxon>
        <taxon>Ecdysozoa</taxon>
        <taxon>Arthropoda</taxon>
        <taxon>Chelicerata</taxon>
        <taxon>Arachnida</taxon>
        <taxon>Acari</taxon>
        <taxon>Parasitiformes</taxon>
        <taxon>Ixodida</taxon>
        <taxon>Ixodoidea</taxon>
        <taxon>Ixodidae</taxon>
        <taxon>Ixodinae</taxon>
        <taxon>Ixodes</taxon>
    </lineage>
</organism>